<feature type="domain" description="Ribonucleotide reductase large subunit C-terminal" evidence="17">
    <location>
        <begin position="139"/>
        <end position="542"/>
    </location>
</feature>
<evidence type="ECO:0000259" key="18">
    <source>
        <dbReference type="Pfam" id="PF12637"/>
    </source>
</evidence>
<dbReference type="SUPFAM" id="SSF48168">
    <property type="entry name" value="R1 subunit of ribonucleotide reductase, N-terminal domain"/>
    <property type="match status" value="1"/>
</dbReference>
<comment type="function">
    <text evidence="12 14">Catalyzes the reduction of ribonucleotides to deoxyribonucleotides. May function to provide a pool of deoxyribonucleotide precursors for DNA repair during oxygen limitation and/or for immediate growth after restoration of oxygen.</text>
</comment>
<feature type="region of interest" description="Disordered" evidence="15">
    <location>
        <begin position="870"/>
        <end position="912"/>
    </location>
</feature>
<keyword evidence="5 14" id="KW-0846">Cobalamin</keyword>
<dbReference type="Pfam" id="PF00317">
    <property type="entry name" value="Ribonuc_red_lgN"/>
    <property type="match status" value="1"/>
</dbReference>
<dbReference type="SUPFAM" id="SSF51998">
    <property type="entry name" value="PFL-like glycyl radical enzymes"/>
    <property type="match status" value="1"/>
</dbReference>
<comment type="caution">
    <text evidence="19">The sequence shown here is derived from an EMBL/GenBank/DDBJ whole genome shotgun (WGS) entry which is preliminary data.</text>
</comment>
<keyword evidence="6 14" id="KW-0237">DNA synthesis</keyword>
<dbReference type="Proteomes" id="UP000177069">
    <property type="component" value="Unassembled WGS sequence"/>
</dbReference>
<evidence type="ECO:0000256" key="14">
    <source>
        <dbReference type="RuleBase" id="RU364064"/>
    </source>
</evidence>
<evidence type="ECO:0000256" key="8">
    <source>
        <dbReference type="ARBA" id="ARBA00023002"/>
    </source>
</evidence>
<protein>
    <recommendedName>
        <fullName evidence="4 14">Vitamin B12-dependent ribonucleotide reductase</fullName>
        <ecNumber evidence="3 14">1.17.4.1</ecNumber>
    </recommendedName>
</protein>
<evidence type="ECO:0000256" key="12">
    <source>
        <dbReference type="ARBA" id="ARBA00025437"/>
    </source>
</evidence>
<evidence type="ECO:0000256" key="13">
    <source>
        <dbReference type="ARBA" id="ARBA00047754"/>
    </source>
</evidence>
<dbReference type="AlphaFoldDB" id="A0A1F5G214"/>
<dbReference type="InterPro" id="IPR024434">
    <property type="entry name" value="TSCPD_dom"/>
</dbReference>
<dbReference type="PANTHER" id="PTHR43371:SF1">
    <property type="entry name" value="RIBONUCLEOSIDE-DIPHOSPHATE REDUCTASE"/>
    <property type="match status" value="1"/>
</dbReference>
<keyword evidence="9" id="KW-0215">Deoxyribonucleotide synthesis</keyword>
<evidence type="ECO:0000313" key="20">
    <source>
        <dbReference type="Proteomes" id="UP000177069"/>
    </source>
</evidence>
<dbReference type="InterPro" id="IPR008926">
    <property type="entry name" value="RNR_R1-su_N"/>
</dbReference>
<evidence type="ECO:0000256" key="5">
    <source>
        <dbReference type="ARBA" id="ARBA00022628"/>
    </source>
</evidence>
<comment type="cofactor">
    <cofactor evidence="1 14">
        <name>adenosylcob(III)alamin</name>
        <dbReference type="ChEBI" id="CHEBI:18408"/>
    </cofactor>
</comment>
<evidence type="ECO:0000256" key="1">
    <source>
        <dbReference type="ARBA" id="ARBA00001922"/>
    </source>
</evidence>
<dbReference type="GO" id="GO:0031419">
    <property type="term" value="F:cobalamin binding"/>
    <property type="evidence" value="ECO:0007669"/>
    <property type="project" value="UniProtKB-KW"/>
</dbReference>
<evidence type="ECO:0000256" key="4">
    <source>
        <dbReference type="ARBA" id="ARBA00014409"/>
    </source>
</evidence>
<dbReference type="GO" id="GO:0009263">
    <property type="term" value="P:deoxyribonucleotide biosynthetic process"/>
    <property type="evidence" value="ECO:0007669"/>
    <property type="project" value="UniProtKB-KW"/>
</dbReference>
<dbReference type="GO" id="GO:0005524">
    <property type="term" value="F:ATP binding"/>
    <property type="evidence" value="ECO:0007669"/>
    <property type="project" value="InterPro"/>
</dbReference>
<evidence type="ECO:0000259" key="16">
    <source>
        <dbReference type="Pfam" id="PF00317"/>
    </source>
</evidence>
<feature type="domain" description="Ribonucleotide reductase large subunit C-terminal" evidence="17">
    <location>
        <begin position="549"/>
        <end position="695"/>
    </location>
</feature>
<dbReference type="InterPro" id="IPR013509">
    <property type="entry name" value="RNR_lsu_N"/>
</dbReference>
<dbReference type="InterPro" id="IPR013344">
    <property type="entry name" value="RNR_NrdJ/NrdZ"/>
</dbReference>
<dbReference type="CDD" id="cd02888">
    <property type="entry name" value="RNR_II_dimer"/>
    <property type="match status" value="1"/>
</dbReference>
<dbReference type="GO" id="GO:0071897">
    <property type="term" value="P:DNA biosynthetic process"/>
    <property type="evidence" value="ECO:0007669"/>
    <property type="project" value="UniProtKB-KW"/>
</dbReference>
<keyword evidence="11 14" id="KW-0170">Cobalt</keyword>
<evidence type="ECO:0000256" key="10">
    <source>
        <dbReference type="ARBA" id="ARBA00023157"/>
    </source>
</evidence>
<name>A0A1F5G214_9BACT</name>
<dbReference type="NCBIfam" id="TIGR02504">
    <property type="entry name" value="NrdJ_Z"/>
    <property type="match status" value="1"/>
</dbReference>
<evidence type="ECO:0000256" key="7">
    <source>
        <dbReference type="ARBA" id="ARBA00022741"/>
    </source>
</evidence>
<keyword evidence="10" id="KW-1015">Disulfide bond</keyword>
<gene>
    <name evidence="19" type="ORF">A2696_04170</name>
</gene>
<feature type="domain" description="Ribonucleotide reductase large subunit N-terminal" evidence="16">
    <location>
        <begin position="38"/>
        <end position="135"/>
    </location>
</feature>
<dbReference type="PANTHER" id="PTHR43371">
    <property type="entry name" value="VITAMIN B12-DEPENDENT RIBONUCLEOTIDE REDUCTASE"/>
    <property type="match status" value="1"/>
</dbReference>
<evidence type="ECO:0000256" key="3">
    <source>
        <dbReference type="ARBA" id="ARBA00012274"/>
    </source>
</evidence>
<comment type="similarity">
    <text evidence="2 14">Belongs to the ribonucleoside diphosphate reductase class-2 family.</text>
</comment>
<dbReference type="Gene3D" id="3.20.70.20">
    <property type="match status" value="1"/>
</dbReference>
<evidence type="ECO:0000256" key="2">
    <source>
        <dbReference type="ARBA" id="ARBA00007405"/>
    </source>
</evidence>
<keyword evidence="8 14" id="KW-0560">Oxidoreductase</keyword>
<evidence type="ECO:0000256" key="15">
    <source>
        <dbReference type="SAM" id="MobiDB-lite"/>
    </source>
</evidence>
<dbReference type="Pfam" id="PF02867">
    <property type="entry name" value="Ribonuc_red_lgC"/>
    <property type="match status" value="2"/>
</dbReference>
<evidence type="ECO:0000313" key="19">
    <source>
        <dbReference type="EMBL" id="OGD85910.1"/>
    </source>
</evidence>
<evidence type="ECO:0000256" key="6">
    <source>
        <dbReference type="ARBA" id="ARBA00022634"/>
    </source>
</evidence>
<proteinExistence type="inferred from homology"/>
<dbReference type="Pfam" id="PF12637">
    <property type="entry name" value="TSCPD"/>
    <property type="match status" value="1"/>
</dbReference>
<comment type="catalytic activity">
    <reaction evidence="13 14">
        <text>a 2'-deoxyribonucleoside 5'-diphosphate + [thioredoxin]-disulfide + H2O = a ribonucleoside 5'-diphosphate + [thioredoxin]-dithiol</text>
        <dbReference type="Rhea" id="RHEA:23252"/>
        <dbReference type="Rhea" id="RHEA-COMP:10698"/>
        <dbReference type="Rhea" id="RHEA-COMP:10700"/>
        <dbReference type="ChEBI" id="CHEBI:15377"/>
        <dbReference type="ChEBI" id="CHEBI:29950"/>
        <dbReference type="ChEBI" id="CHEBI:50058"/>
        <dbReference type="ChEBI" id="CHEBI:57930"/>
        <dbReference type="ChEBI" id="CHEBI:73316"/>
        <dbReference type="EC" id="1.17.4.1"/>
    </reaction>
</comment>
<feature type="region of interest" description="Disordered" evidence="15">
    <location>
        <begin position="715"/>
        <end position="749"/>
    </location>
</feature>
<evidence type="ECO:0000256" key="9">
    <source>
        <dbReference type="ARBA" id="ARBA00023116"/>
    </source>
</evidence>
<dbReference type="EMBL" id="MFBA01000010">
    <property type="protein sequence ID" value="OGD85910.1"/>
    <property type="molecule type" value="Genomic_DNA"/>
</dbReference>
<accession>A0A1F5G214</accession>
<organism evidence="19 20">
    <name type="scientific">Candidatus Curtissbacteria bacterium RIFCSPHIGHO2_01_FULL_41_13</name>
    <dbReference type="NCBI Taxonomy" id="1797745"/>
    <lineage>
        <taxon>Bacteria</taxon>
        <taxon>Candidatus Curtissiibacteriota</taxon>
    </lineage>
</organism>
<dbReference type="EC" id="1.17.4.1" evidence="3 14"/>
<dbReference type="UniPathway" id="UPA00326"/>
<dbReference type="InterPro" id="IPR050862">
    <property type="entry name" value="RdRp_reductase_class-2"/>
</dbReference>
<keyword evidence="7 14" id="KW-0547">Nucleotide-binding</keyword>
<feature type="domain" description="TSCPD" evidence="18">
    <location>
        <begin position="756"/>
        <end position="847"/>
    </location>
</feature>
<reference evidence="19 20" key="1">
    <citation type="journal article" date="2016" name="Nat. Commun.">
        <title>Thousands of microbial genomes shed light on interconnected biogeochemical processes in an aquifer system.</title>
        <authorList>
            <person name="Anantharaman K."/>
            <person name="Brown C.T."/>
            <person name="Hug L.A."/>
            <person name="Sharon I."/>
            <person name="Castelle C.J."/>
            <person name="Probst A.J."/>
            <person name="Thomas B.C."/>
            <person name="Singh A."/>
            <person name="Wilkins M.J."/>
            <person name="Karaoz U."/>
            <person name="Brodie E.L."/>
            <person name="Williams K.H."/>
            <person name="Hubbard S.S."/>
            <person name="Banfield J.F."/>
        </authorList>
    </citation>
    <scope>NUCLEOTIDE SEQUENCE [LARGE SCALE GENOMIC DNA]</scope>
</reference>
<sequence>MKKIRLPKVDLRKTKREAARQAGRKIPQTPADLFEPALSENAAYIARTRYAFRDENGEPKETPKELFWRVAYYIAAADRIYLRAHSGLRPSGSKTGKAGHDAKTHKKTAHEFYNLMASQSFIPNTPTLVNSGKKGQCLSACFVLPVEDDLESILKTMRDMAMIHKMGGGTGFSFSRLRPKDDIIGTSKGKTTGPVAFLQAYNDVTSQIRQGGVRRGANMGILHYTHPDVLRFAVHKVDEFSLTNFNISVTVDEGFMEKVKEDAKFVEDTKSSRSVESEIEVDNIVSQLKEAYAIRDLDLKNVQVEEAVSKLYDLCQAKEEGEGYELVNPRTGEVTGKLNAKKVFDLITKLAWQYGDPGMVLIDRINSSRANPTPNIGMIEATNPCAEQPLLPYDACTLGSINLAKFVYPENNRRVIDTPQSRSVSTKKSLPSEAKAKEGIDWPALKKAIHTAVHFLDNVLDMNEYPVAEIDEMTSRIRRIGLGVMGWADMLTLLGIGYNTQEGFHLAEKVMNFVQSEVDKASCDLAKIRSVFPAFKGSIYDAKGQIRPRNAARTTIAPTGTISLLADCSSGIEPHFALTFAKNTIEGKRLFNTNPYFLAALKKRGLDSDEILDTIEKNRGSVKNLSNIPDDLKNTFVVAGDIVPKDHVRMAAAFQKFTDNGISKTINFANEATVEDVREAYWLTYELGCRMVTIYRDGSRQKQVLEVKNGKSYYDQLGGRRPQEASGPEGKRIITNEHGQPIPTKRPTPQEAWGMRIRKKADVGYVYTSVFRDADNEPVEVFVTIGKTGGYVAGAAEVTGRLASRALKYGASLEEIASDLVGISCGTPYGMGADSVLSAFDAVGKSLVEISRAKQLQLPVLEEDSKAQALSNGSVQNGKTKNLSNGQINPQTNGESLTSSSPKASQALSQSEGSKILSEAEGQLTLTKVSSTTDQSGLATHSYEEKIIETKFNSCPDCGSPLTFAEGCKKCIDPTCGWSKCS</sequence>
<dbReference type="GO" id="GO:0004748">
    <property type="term" value="F:ribonucleoside-diphosphate reductase activity, thioredoxin disulfide as acceptor"/>
    <property type="evidence" value="ECO:0007669"/>
    <property type="project" value="UniProtKB-EC"/>
</dbReference>
<evidence type="ECO:0000259" key="17">
    <source>
        <dbReference type="Pfam" id="PF02867"/>
    </source>
</evidence>
<evidence type="ECO:0000256" key="11">
    <source>
        <dbReference type="ARBA" id="ARBA00023285"/>
    </source>
</evidence>
<dbReference type="InterPro" id="IPR000788">
    <property type="entry name" value="RNR_lg_C"/>
</dbReference>
<dbReference type="PRINTS" id="PR01183">
    <property type="entry name" value="RIBORDTASEM1"/>
</dbReference>